<dbReference type="GeneID" id="20365335"/>
<dbReference type="EMBL" id="AFNW01000184">
    <property type="protein sequence ID" value="EKJ73104.1"/>
    <property type="molecule type" value="Genomic_DNA"/>
</dbReference>
<gene>
    <name evidence="1" type="ORF">FPSE_06717</name>
</gene>
<evidence type="ECO:0000313" key="2">
    <source>
        <dbReference type="Proteomes" id="UP000007978"/>
    </source>
</evidence>
<organism evidence="1 2">
    <name type="scientific">Fusarium pseudograminearum (strain CS3096)</name>
    <name type="common">Wheat and barley crown-rot fungus</name>
    <dbReference type="NCBI Taxonomy" id="1028729"/>
    <lineage>
        <taxon>Eukaryota</taxon>
        <taxon>Fungi</taxon>
        <taxon>Dikarya</taxon>
        <taxon>Ascomycota</taxon>
        <taxon>Pezizomycotina</taxon>
        <taxon>Sordariomycetes</taxon>
        <taxon>Hypocreomycetidae</taxon>
        <taxon>Hypocreales</taxon>
        <taxon>Nectriaceae</taxon>
        <taxon>Fusarium</taxon>
    </lineage>
</organism>
<dbReference type="RefSeq" id="XP_009258110.1">
    <property type="nucleotide sequence ID" value="XM_009259835.1"/>
</dbReference>
<proteinExistence type="predicted"/>
<dbReference type="AlphaFoldDB" id="K3VG90"/>
<accession>K3VG90</accession>
<evidence type="ECO:0000313" key="1">
    <source>
        <dbReference type="EMBL" id="EKJ73104.1"/>
    </source>
</evidence>
<dbReference type="KEGG" id="fpu:FPSE_06717"/>
<keyword evidence="2" id="KW-1185">Reference proteome</keyword>
<dbReference type="Proteomes" id="UP000007978">
    <property type="component" value="Chromosome 2"/>
</dbReference>
<name>K3VG90_FUSPC</name>
<comment type="caution">
    <text evidence="1">The sequence shown here is derived from an EMBL/GenBank/DDBJ whole genome shotgun (WGS) entry which is preliminary data.</text>
</comment>
<sequence>MSFFLVKPAEAQTVPAARMAASAVISETTPSAAAVKLFINDVLKPNL</sequence>
<reference evidence="1 2" key="1">
    <citation type="journal article" date="2012" name="PLoS Pathog.">
        <title>Comparative pathogenomics reveals horizontally acquired novel virulence genes in fungi infecting cereal hosts.</title>
        <authorList>
            <person name="Gardiner D.M."/>
            <person name="McDonald M.C."/>
            <person name="Covarelli L."/>
            <person name="Solomon P.S."/>
            <person name="Rusu A.G."/>
            <person name="Marshall M."/>
            <person name="Kazan K."/>
            <person name="Chakraborty S."/>
            <person name="McDonald B.A."/>
            <person name="Manners J.M."/>
        </authorList>
    </citation>
    <scope>NUCLEOTIDE SEQUENCE [LARGE SCALE GENOMIC DNA]</scope>
    <source>
        <strain evidence="1 2">CS3096</strain>
    </source>
</reference>
<dbReference type="HOGENOM" id="CLU_3175472_0_0_1"/>
<protein>
    <submittedName>
        <fullName evidence="1">Uncharacterized protein</fullName>
    </submittedName>
</protein>